<dbReference type="PROSITE" id="PS50123">
    <property type="entry name" value="CHER"/>
    <property type="match status" value="1"/>
</dbReference>
<proteinExistence type="predicted"/>
<dbReference type="SUPFAM" id="SSF53335">
    <property type="entry name" value="S-adenosyl-L-methionine-dependent methyltransferases"/>
    <property type="match status" value="1"/>
</dbReference>
<dbReference type="Pfam" id="PF03705">
    <property type="entry name" value="CheR_N"/>
    <property type="match status" value="1"/>
</dbReference>
<sequence length="281" mass="31038">MPGRASNLHAIELDLFLEALARRHGYDFRGYARASLRRRAAGLAIKLGCATVAELIPRLLYDDSLLPEVLSGLSVPVTEMFRDPSVFKAIREQLVPVLATYPRINIWQAGCATGEEVYSLAILLEEVGLLHKTQIYATDINDQALAKAEEGIFPAKLIEKYTENYLKAGGTKALVAYFSLGYGFAKIDAAIKQRISFAHHNLVSDGVFCEVNLVVCRNVLIYFDRQLQDRVLGLFDTSLSRGGFLCLGTKENLAFSAAANAFQPVDASLRLYRKRQGVPPP</sequence>
<dbReference type="STRING" id="1285242.A6A04_00605"/>
<dbReference type="OrthoDB" id="9816309at2"/>
<name>A0A178MRL3_9PROT</name>
<dbReference type="AlphaFoldDB" id="A0A178MRL3"/>
<dbReference type="SUPFAM" id="SSF47757">
    <property type="entry name" value="Chemotaxis receptor methyltransferase CheR, N-terminal domain"/>
    <property type="match status" value="1"/>
</dbReference>
<dbReference type="PANTHER" id="PTHR24422">
    <property type="entry name" value="CHEMOTAXIS PROTEIN METHYLTRANSFERASE"/>
    <property type="match status" value="1"/>
</dbReference>
<keyword evidence="3" id="KW-1185">Reference proteome</keyword>
<evidence type="ECO:0000313" key="3">
    <source>
        <dbReference type="Proteomes" id="UP000078428"/>
    </source>
</evidence>
<reference evidence="2 3" key="1">
    <citation type="submission" date="2016-04" db="EMBL/GenBank/DDBJ databases">
        <title>Draft genome sequence of freshwater magnetotactic bacteria Magnetospirillum marisnigri SP-1 and Magnetospirillum moscoviense BB-1.</title>
        <authorList>
            <person name="Koziaeva V."/>
            <person name="Dziuba M.V."/>
            <person name="Ivanov T.M."/>
            <person name="Kuznetsov B."/>
            <person name="Grouzdev D.S."/>
        </authorList>
    </citation>
    <scope>NUCLEOTIDE SEQUENCE [LARGE SCALE GENOMIC DNA]</scope>
    <source>
        <strain evidence="2 3">SP-1</strain>
    </source>
</reference>
<dbReference type="SMART" id="SM00138">
    <property type="entry name" value="MeTrc"/>
    <property type="match status" value="1"/>
</dbReference>
<dbReference type="PANTHER" id="PTHR24422:SF8">
    <property type="entry name" value="CHEMOTAXIS PROTEIN"/>
    <property type="match status" value="1"/>
</dbReference>
<organism evidence="2 3">
    <name type="scientific">Paramagnetospirillum marisnigri</name>
    <dbReference type="NCBI Taxonomy" id="1285242"/>
    <lineage>
        <taxon>Bacteria</taxon>
        <taxon>Pseudomonadati</taxon>
        <taxon>Pseudomonadota</taxon>
        <taxon>Alphaproteobacteria</taxon>
        <taxon>Rhodospirillales</taxon>
        <taxon>Magnetospirillaceae</taxon>
        <taxon>Paramagnetospirillum</taxon>
    </lineage>
</organism>
<accession>A0A178MRL3</accession>
<evidence type="ECO:0000313" key="2">
    <source>
        <dbReference type="EMBL" id="OAN52231.1"/>
    </source>
</evidence>
<comment type="caution">
    <text evidence="2">The sequence shown here is derived from an EMBL/GenBank/DDBJ whole genome shotgun (WGS) entry which is preliminary data.</text>
</comment>
<evidence type="ECO:0000259" key="1">
    <source>
        <dbReference type="PROSITE" id="PS50123"/>
    </source>
</evidence>
<dbReference type="InterPro" id="IPR050903">
    <property type="entry name" value="Bact_Chemotaxis_MeTrfase"/>
</dbReference>
<dbReference type="InterPro" id="IPR029063">
    <property type="entry name" value="SAM-dependent_MTases_sf"/>
</dbReference>
<feature type="domain" description="CheR-type methyltransferase" evidence="1">
    <location>
        <begin position="12"/>
        <end position="275"/>
    </location>
</feature>
<dbReference type="EMBL" id="LWQT01000044">
    <property type="protein sequence ID" value="OAN52231.1"/>
    <property type="molecule type" value="Genomic_DNA"/>
</dbReference>
<dbReference type="PRINTS" id="PR00996">
    <property type="entry name" value="CHERMTFRASE"/>
</dbReference>
<dbReference type="InterPro" id="IPR022641">
    <property type="entry name" value="CheR_N"/>
</dbReference>
<gene>
    <name evidence="2" type="ORF">A6A04_00605</name>
</gene>
<dbReference type="InterPro" id="IPR000780">
    <property type="entry name" value="CheR_MeTrfase"/>
</dbReference>
<dbReference type="RefSeq" id="WP_068491060.1">
    <property type="nucleotide sequence ID" value="NZ_LWQT01000044.1"/>
</dbReference>
<dbReference type="InterPro" id="IPR022642">
    <property type="entry name" value="CheR_C"/>
</dbReference>
<dbReference type="Proteomes" id="UP000078428">
    <property type="component" value="Unassembled WGS sequence"/>
</dbReference>
<dbReference type="Gene3D" id="3.40.50.150">
    <property type="entry name" value="Vaccinia Virus protein VP39"/>
    <property type="match status" value="1"/>
</dbReference>
<dbReference type="GO" id="GO:0008757">
    <property type="term" value="F:S-adenosylmethionine-dependent methyltransferase activity"/>
    <property type="evidence" value="ECO:0007669"/>
    <property type="project" value="InterPro"/>
</dbReference>
<protein>
    <submittedName>
        <fullName evidence="2">Chemotaxis protein CheR</fullName>
    </submittedName>
</protein>
<dbReference type="Pfam" id="PF01739">
    <property type="entry name" value="CheR"/>
    <property type="match status" value="1"/>
</dbReference>